<evidence type="ECO:0000313" key="2">
    <source>
        <dbReference type="EMBL" id="MCH4552578.1"/>
    </source>
</evidence>
<sequence length="124" mass="14951">MKYSTAILTFVFMFSLKNVSAQVGYQKDSLQIKVYTEVEYQNYWAQDIRVKKVFCDYCTEFQKEQIGNEALRRTYFVRNDKKFRMPTGVFRHALYIRIAKRDFARLREDNMMQDSVLTINEQQN</sequence>
<evidence type="ECO:0000256" key="1">
    <source>
        <dbReference type="SAM" id="SignalP"/>
    </source>
</evidence>
<evidence type="ECO:0000313" key="3">
    <source>
        <dbReference type="Proteomes" id="UP001156141"/>
    </source>
</evidence>
<organism evidence="2 3">
    <name type="scientific">Aestuariibaculum lutulentum</name>
    <dbReference type="NCBI Taxonomy" id="2920935"/>
    <lineage>
        <taxon>Bacteria</taxon>
        <taxon>Pseudomonadati</taxon>
        <taxon>Bacteroidota</taxon>
        <taxon>Flavobacteriia</taxon>
        <taxon>Flavobacteriales</taxon>
        <taxon>Flavobacteriaceae</taxon>
    </lineage>
</organism>
<gene>
    <name evidence="2" type="ORF">MKW35_08100</name>
</gene>
<proteinExistence type="predicted"/>
<name>A0ABS9RI10_9FLAO</name>
<dbReference type="Proteomes" id="UP001156141">
    <property type="component" value="Unassembled WGS sequence"/>
</dbReference>
<comment type="caution">
    <text evidence="2">The sequence shown here is derived from an EMBL/GenBank/DDBJ whole genome shotgun (WGS) entry which is preliminary data.</text>
</comment>
<protein>
    <submittedName>
        <fullName evidence="2">Uncharacterized protein</fullName>
    </submittedName>
</protein>
<reference evidence="2" key="1">
    <citation type="submission" date="2022-02" db="EMBL/GenBank/DDBJ databases">
        <title>Aestuariibaculum sp., a marine bacterium isolated from sediment in Guangxi.</title>
        <authorList>
            <person name="Ying J."/>
        </authorList>
    </citation>
    <scope>NUCLEOTIDE SEQUENCE</scope>
    <source>
        <strain evidence="2">L182</strain>
    </source>
</reference>
<keyword evidence="1" id="KW-0732">Signal</keyword>
<dbReference type="RefSeq" id="WP_240572909.1">
    <property type="nucleotide sequence ID" value="NZ_CP136709.1"/>
</dbReference>
<dbReference type="EMBL" id="JAKVQD010000002">
    <property type="protein sequence ID" value="MCH4552578.1"/>
    <property type="molecule type" value="Genomic_DNA"/>
</dbReference>
<feature type="chain" id="PRO_5046269776" evidence="1">
    <location>
        <begin position="22"/>
        <end position="124"/>
    </location>
</feature>
<keyword evidence="3" id="KW-1185">Reference proteome</keyword>
<accession>A0ABS9RI10</accession>
<feature type="signal peptide" evidence="1">
    <location>
        <begin position="1"/>
        <end position="21"/>
    </location>
</feature>